<evidence type="ECO:0000313" key="2">
    <source>
        <dbReference type="Proteomes" id="UP000095287"/>
    </source>
</evidence>
<accession>A0A1I7ZHF8</accession>
<feature type="region of interest" description="Disordered" evidence="1">
    <location>
        <begin position="41"/>
        <end position="72"/>
    </location>
</feature>
<dbReference type="AlphaFoldDB" id="A0A1I7ZHF8"/>
<dbReference type="Proteomes" id="UP000095287">
    <property type="component" value="Unplaced"/>
</dbReference>
<name>A0A1I7ZHF8_9BILA</name>
<evidence type="ECO:0000256" key="1">
    <source>
        <dbReference type="SAM" id="MobiDB-lite"/>
    </source>
</evidence>
<sequence>MALLDDPARVHQLVQGPALRSFARGAGGGRGGHPRRIDVRAGRDVATEAAVPQPADPRRRMPTTSKHSALSPENEFLAVEIGTSRLKKPEMGSGLSKWTICYITSLVFATSFCSSTTVHKQLKGKECQKGQKVLYPTVP</sequence>
<keyword evidence="2" id="KW-1185">Reference proteome</keyword>
<reference evidence="3" key="1">
    <citation type="submission" date="2016-11" db="UniProtKB">
        <authorList>
            <consortium name="WormBaseParasite"/>
        </authorList>
    </citation>
    <scope>IDENTIFICATION</scope>
</reference>
<protein>
    <submittedName>
        <fullName evidence="3">Uncharacterized protein</fullName>
    </submittedName>
</protein>
<dbReference type="WBParaSite" id="L893_g2635.t1">
    <property type="protein sequence ID" value="L893_g2635.t1"/>
    <property type="gene ID" value="L893_g2635"/>
</dbReference>
<evidence type="ECO:0000313" key="3">
    <source>
        <dbReference type="WBParaSite" id="L893_g2635.t1"/>
    </source>
</evidence>
<organism evidence="2 3">
    <name type="scientific">Steinernema glaseri</name>
    <dbReference type="NCBI Taxonomy" id="37863"/>
    <lineage>
        <taxon>Eukaryota</taxon>
        <taxon>Metazoa</taxon>
        <taxon>Ecdysozoa</taxon>
        <taxon>Nematoda</taxon>
        <taxon>Chromadorea</taxon>
        <taxon>Rhabditida</taxon>
        <taxon>Tylenchina</taxon>
        <taxon>Panagrolaimomorpha</taxon>
        <taxon>Strongyloidoidea</taxon>
        <taxon>Steinernematidae</taxon>
        <taxon>Steinernema</taxon>
    </lineage>
</organism>
<proteinExistence type="predicted"/>